<reference evidence="4" key="1">
    <citation type="submission" date="2019-02" db="EMBL/GenBank/DDBJ databases">
        <authorList>
            <person name="Gruber-Vodicka R. H."/>
            <person name="Seah K. B. B."/>
        </authorList>
    </citation>
    <scope>NUCLEOTIDE SEQUENCE</scope>
    <source>
        <strain evidence="4">BECK_S127</strain>
        <strain evidence="3">BECK_S1320</strain>
        <strain evidence="2">BECK_S1321</strain>
    </source>
</reference>
<evidence type="ECO:0000259" key="1">
    <source>
        <dbReference type="Pfam" id="PF01656"/>
    </source>
</evidence>
<dbReference type="EMBL" id="CAADHB010000053">
    <property type="protein sequence ID" value="VFK79532.1"/>
    <property type="molecule type" value="Genomic_DNA"/>
</dbReference>
<dbReference type="InterPro" id="IPR027417">
    <property type="entry name" value="P-loop_NTPase"/>
</dbReference>
<dbReference type="EMBL" id="CAADFR010000050">
    <property type="protein sequence ID" value="VFK39949.1"/>
    <property type="molecule type" value="Genomic_DNA"/>
</dbReference>
<dbReference type="EMBL" id="CAADFU010000052">
    <property type="protein sequence ID" value="VFK45370.1"/>
    <property type="molecule type" value="Genomic_DNA"/>
</dbReference>
<dbReference type="Pfam" id="PF01656">
    <property type="entry name" value="CbiA"/>
    <property type="match status" value="1"/>
</dbReference>
<organism evidence="4">
    <name type="scientific">Candidatus Kentrum sp. SD</name>
    <dbReference type="NCBI Taxonomy" id="2126332"/>
    <lineage>
        <taxon>Bacteria</taxon>
        <taxon>Pseudomonadati</taxon>
        <taxon>Pseudomonadota</taxon>
        <taxon>Gammaproteobacteria</taxon>
        <taxon>Candidatus Kentrum</taxon>
    </lineage>
</organism>
<sequence length="880" mass="100413">MNGKNAWVFTFFAFKGGTGRTSALANVARYLAEERGYRVGVIDFDMEAPGLPMQPLFDIGLWEKDAQKNRGKETDTRSSWERWREDVVNRCPGFADLFLELAKGPEVCSREGELPWQFEKNTWDRLPSHVIPCPSQRGGQVLLMPAAMESVTRKDEFKACVREFLHRTSGAGDAISDTAFLTARILAAFIDIYKLDYLFLDGRTGMGGFTPVFLYSVPHALVLFLGLNDQNIDGSLSVFDEKLASEPGQSITQAPVIPVLTPVPTSGMDQLEVRLDEVGKRLGKKRVEREKERAGQENDASYIYEIPDSIRIHLPYVDKLAYAESYVPVEYPNHSLAKAYREIADRIEGIVAYRADSRRTKKSSVEDIEDRLRNLNKPLLLEVENTNREHLERFFLDRMGWERKSREGSSEKQQEPCEGCAPDEGPNECACCRYGPKDNEKIHIELKLCSATYPKASWARLDPGNSPSDADIVAIPYSSLHRVVNASYYSLDERLGDWRKKLQSGAESPLPKIYDHRYLDEWYPGWRHISSVEGRIWGIPFAVTTTFLLGNKERLKKACVNYWEGIHGTDGEIPRQSNPNAFFVPSNFDLLLDLIESQSDTDENGSCFRVALEGKAAYYEWLNVVLSYGLYDIRSVNGGWPQVLPEERILELVEPTRMFLRLADQTVQAKGKDKLKNYSMGNLIEDFRGEKEKEGEVSLYMGWSDSVSFDENGDLSLLGAKSLEPVIGRFPRDIRYPRRPLVDGWLLCFPKKSDASDDDKRLEVAECLVGAMLEADSQERMLKNGFPSPSRTLLARERERLGHGNHSDYANFLHTLMDSLENGHWVPPDDRSRRMMEKWSDRLREWLIRLHETPIDFDDENVTEAFRQEIESELRKLLCS</sequence>
<gene>
    <name evidence="4" type="ORF">BECKSD772D_GA0070982_105312</name>
    <name evidence="3" type="ORF">BECKSD772E_GA0070983_105210</name>
    <name evidence="2" type="ORF">BECKSD772F_GA0070984_105011</name>
</gene>
<protein>
    <submittedName>
        <fullName evidence="4">CobQ/CobB/MinD/ParA nucleotide binding domain-containing protein</fullName>
    </submittedName>
</protein>
<evidence type="ECO:0000313" key="2">
    <source>
        <dbReference type="EMBL" id="VFK39949.1"/>
    </source>
</evidence>
<dbReference type="AlphaFoldDB" id="A0A451BML3"/>
<accession>A0A451BML3</accession>
<evidence type="ECO:0000313" key="4">
    <source>
        <dbReference type="EMBL" id="VFK79532.1"/>
    </source>
</evidence>
<proteinExistence type="predicted"/>
<dbReference type="InterPro" id="IPR002586">
    <property type="entry name" value="CobQ/CobB/MinD/ParA_Nub-bd_dom"/>
</dbReference>
<dbReference type="SUPFAM" id="SSF53850">
    <property type="entry name" value="Periplasmic binding protein-like II"/>
    <property type="match status" value="1"/>
</dbReference>
<name>A0A451BML3_9GAMM</name>
<dbReference type="Gene3D" id="3.40.190.10">
    <property type="entry name" value="Periplasmic binding protein-like II"/>
    <property type="match status" value="1"/>
</dbReference>
<evidence type="ECO:0000313" key="3">
    <source>
        <dbReference type="EMBL" id="VFK45370.1"/>
    </source>
</evidence>
<dbReference type="Gene3D" id="3.40.50.300">
    <property type="entry name" value="P-loop containing nucleotide triphosphate hydrolases"/>
    <property type="match status" value="1"/>
</dbReference>
<feature type="domain" description="CobQ/CobB/MinD/ParA nucleotide binding" evidence="1">
    <location>
        <begin position="10"/>
        <end position="381"/>
    </location>
</feature>
<dbReference type="SUPFAM" id="SSF52540">
    <property type="entry name" value="P-loop containing nucleoside triphosphate hydrolases"/>
    <property type="match status" value="1"/>
</dbReference>